<dbReference type="InterPro" id="IPR018222">
    <property type="entry name" value="Nuclear_transport_factor_2_euk"/>
</dbReference>
<dbReference type="InterPro" id="IPR000504">
    <property type="entry name" value="RRM_dom"/>
</dbReference>
<evidence type="ECO:0000313" key="6">
    <source>
        <dbReference type="EMBL" id="KAJ1956860.1"/>
    </source>
</evidence>
<dbReference type="InterPro" id="IPR039539">
    <property type="entry name" value="Ras_GTPase_bind_prot"/>
</dbReference>
<feature type="domain" description="RRM" evidence="4">
    <location>
        <begin position="359"/>
        <end position="430"/>
    </location>
</feature>
<proteinExistence type="predicted"/>
<dbReference type="Pfam" id="PF02136">
    <property type="entry name" value="NTF2"/>
    <property type="match status" value="1"/>
</dbReference>
<feature type="domain" description="NTF2" evidence="5">
    <location>
        <begin position="29"/>
        <end position="145"/>
    </location>
</feature>
<dbReference type="EMBL" id="JANBPY010002046">
    <property type="protein sequence ID" value="KAJ1956860.1"/>
    <property type="molecule type" value="Genomic_DNA"/>
</dbReference>
<dbReference type="PANTHER" id="PTHR10693">
    <property type="entry name" value="RAS GTPASE-ACTIVATING PROTEIN-BINDING PROTEIN"/>
    <property type="match status" value="1"/>
</dbReference>
<feature type="compositionally biased region" description="Gly residues" evidence="3">
    <location>
        <begin position="433"/>
        <end position="443"/>
    </location>
</feature>
<dbReference type="GO" id="GO:1990861">
    <property type="term" value="C:Ubp3-Bre5 deubiquitination complex"/>
    <property type="evidence" value="ECO:0007669"/>
    <property type="project" value="TreeGrafter"/>
</dbReference>
<gene>
    <name evidence="6" type="ORF">IWQ62_005209</name>
</gene>
<dbReference type="AlphaFoldDB" id="A0A9W8E4Q4"/>
<dbReference type="GO" id="GO:0003729">
    <property type="term" value="F:mRNA binding"/>
    <property type="evidence" value="ECO:0007669"/>
    <property type="project" value="TreeGrafter"/>
</dbReference>
<dbReference type="GO" id="GO:0005829">
    <property type="term" value="C:cytosol"/>
    <property type="evidence" value="ECO:0007669"/>
    <property type="project" value="TreeGrafter"/>
</dbReference>
<dbReference type="PROSITE" id="PS50177">
    <property type="entry name" value="NTF2_DOMAIN"/>
    <property type="match status" value="1"/>
</dbReference>
<dbReference type="InterPro" id="IPR032710">
    <property type="entry name" value="NTF2-like_dom_sf"/>
</dbReference>
<dbReference type="GO" id="GO:0016579">
    <property type="term" value="P:protein deubiquitination"/>
    <property type="evidence" value="ECO:0007669"/>
    <property type="project" value="TreeGrafter"/>
</dbReference>
<dbReference type="Gene3D" id="3.10.450.50">
    <property type="match status" value="1"/>
</dbReference>
<feature type="region of interest" description="Disordered" evidence="3">
    <location>
        <begin position="257"/>
        <end position="292"/>
    </location>
</feature>
<comment type="caution">
    <text evidence="6">The sequence shown here is derived from an EMBL/GenBank/DDBJ whole genome shotgun (WGS) entry which is preliminary data.</text>
</comment>
<dbReference type="CDD" id="cd00590">
    <property type="entry name" value="RRM_SF"/>
    <property type="match status" value="1"/>
</dbReference>
<feature type="compositionally biased region" description="Basic and acidic residues" evidence="3">
    <location>
        <begin position="339"/>
        <end position="355"/>
    </location>
</feature>
<dbReference type="PANTHER" id="PTHR10693:SF20">
    <property type="entry name" value="AT27578P"/>
    <property type="match status" value="1"/>
</dbReference>
<dbReference type="InterPro" id="IPR035979">
    <property type="entry name" value="RBD_domain_sf"/>
</dbReference>
<organism evidence="6 7">
    <name type="scientific">Dispira parvispora</name>
    <dbReference type="NCBI Taxonomy" id="1520584"/>
    <lineage>
        <taxon>Eukaryota</taxon>
        <taxon>Fungi</taxon>
        <taxon>Fungi incertae sedis</taxon>
        <taxon>Zoopagomycota</taxon>
        <taxon>Kickxellomycotina</taxon>
        <taxon>Dimargaritomycetes</taxon>
        <taxon>Dimargaritales</taxon>
        <taxon>Dimargaritaceae</taxon>
        <taxon>Dispira</taxon>
    </lineage>
</organism>
<reference evidence="6" key="1">
    <citation type="submission" date="2022-07" db="EMBL/GenBank/DDBJ databases">
        <title>Phylogenomic reconstructions and comparative analyses of Kickxellomycotina fungi.</title>
        <authorList>
            <person name="Reynolds N.K."/>
            <person name="Stajich J.E."/>
            <person name="Barry K."/>
            <person name="Grigoriev I.V."/>
            <person name="Crous P."/>
            <person name="Smith M.E."/>
        </authorList>
    </citation>
    <scope>NUCLEOTIDE SEQUENCE</scope>
    <source>
        <strain evidence="6">RSA 1196</strain>
    </source>
</reference>
<feature type="compositionally biased region" description="Low complexity" evidence="3">
    <location>
        <begin position="168"/>
        <end position="190"/>
    </location>
</feature>
<evidence type="ECO:0000256" key="3">
    <source>
        <dbReference type="SAM" id="MobiDB-lite"/>
    </source>
</evidence>
<protein>
    <recommendedName>
        <fullName evidence="8">NTF2-domain-containing protein</fullName>
    </recommendedName>
</protein>
<dbReference type="InterPro" id="IPR012677">
    <property type="entry name" value="Nucleotide-bd_a/b_plait_sf"/>
</dbReference>
<dbReference type="OrthoDB" id="339151at2759"/>
<evidence type="ECO:0000256" key="1">
    <source>
        <dbReference type="ARBA" id="ARBA00022884"/>
    </source>
</evidence>
<keyword evidence="7" id="KW-1185">Reference proteome</keyword>
<dbReference type="SMART" id="SM00360">
    <property type="entry name" value="RRM"/>
    <property type="match status" value="1"/>
</dbReference>
<dbReference type="SUPFAM" id="SSF54928">
    <property type="entry name" value="RNA-binding domain, RBD"/>
    <property type="match status" value="1"/>
</dbReference>
<dbReference type="PROSITE" id="PS50102">
    <property type="entry name" value="RRM"/>
    <property type="match status" value="1"/>
</dbReference>
<dbReference type="GO" id="GO:1990904">
    <property type="term" value="C:ribonucleoprotein complex"/>
    <property type="evidence" value="ECO:0007669"/>
    <property type="project" value="TreeGrafter"/>
</dbReference>
<keyword evidence="1 2" id="KW-0694">RNA-binding</keyword>
<dbReference type="InterPro" id="IPR002075">
    <property type="entry name" value="NTF2_dom"/>
</dbReference>
<evidence type="ECO:0008006" key="8">
    <source>
        <dbReference type="Google" id="ProtNLM"/>
    </source>
</evidence>
<sequence length="491" mass="52145">MTSTTSNINAAVEQPSANHKPRKVPTQEVGWMFVEAYYTTLSKNTTHLHRYYKKQSSLIYGVEGKPVKPCFGQEEIHAKIVEANFRDCKVLVSNVDSIPSMNGSILVQVIGELSNDNGPSQKFTQTFLLAEQPNGYYVLNDIFRYINDDLEAEEEEGAEVTKSAAADQVAPEVKEAAPAVPEAKPQVVEETAPAQEVPVVKPTAEAPVKAAEPTPQPTPAPVESTPAPKPAAATTDAAKPAAGQTAWKNTTAWVAKPATAAAEPSEPVKSTPAAPQESKPKETPAPAPVPAAPKTWANLAANNPDKWGSNVAEVKGTVASAAPVAAPASAQRPTGPATKPEKRDTAGFGGRRGDRNDEFTIFVKGVKDEVTSKALREVFGALGPIRGLDIVQSRSIAYVDFASVEPYRRALDQHKFVVNGQTIFAEEKHNRRPGGGFRGGNPSGGSHRRGSPTHNTRDFNQQGSGFSRRGGVGSGRNGNPKPSRGPGASDK</sequence>
<name>A0A9W8E4Q4_9FUNG</name>
<evidence type="ECO:0000256" key="2">
    <source>
        <dbReference type="PROSITE-ProRule" id="PRU00176"/>
    </source>
</evidence>
<accession>A0A9W8E4Q4</accession>
<feature type="region of interest" description="Disordered" evidence="3">
    <location>
        <begin position="1"/>
        <end position="23"/>
    </location>
</feature>
<feature type="region of interest" description="Disordered" evidence="3">
    <location>
        <begin position="154"/>
        <end position="245"/>
    </location>
</feature>
<dbReference type="Pfam" id="PF00076">
    <property type="entry name" value="RRM_1"/>
    <property type="match status" value="1"/>
</dbReference>
<dbReference type="SUPFAM" id="SSF54427">
    <property type="entry name" value="NTF2-like"/>
    <property type="match status" value="1"/>
</dbReference>
<dbReference type="Proteomes" id="UP001150925">
    <property type="component" value="Unassembled WGS sequence"/>
</dbReference>
<feature type="region of interest" description="Disordered" evidence="3">
    <location>
        <begin position="322"/>
        <end position="355"/>
    </location>
</feature>
<dbReference type="CDD" id="cd00780">
    <property type="entry name" value="NTF2"/>
    <property type="match status" value="1"/>
</dbReference>
<dbReference type="GO" id="GO:0034517">
    <property type="term" value="P:ribophagy"/>
    <property type="evidence" value="ECO:0007669"/>
    <property type="project" value="TreeGrafter"/>
</dbReference>
<evidence type="ECO:0000313" key="7">
    <source>
        <dbReference type="Proteomes" id="UP001150925"/>
    </source>
</evidence>
<dbReference type="FunFam" id="3.10.450.50:FF:000003">
    <property type="entry name" value="Nuclear transport factor 2 family protein"/>
    <property type="match status" value="1"/>
</dbReference>
<evidence type="ECO:0000259" key="4">
    <source>
        <dbReference type="PROSITE" id="PS50102"/>
    </source>
</evidence>
<feature type="compositionally biased region" description="Low complexity" evidence="3">
    <location>
        <begin position="230"/>
        <end position="242"/>
    </location>
</feature>
<feature type="region of interest" description="Disordered" evidence="3">
    <location>
        <begin position="425"/>
        <end position="491"/>
    </location>
</feature>
<evidence type="ECO:0000259" key="5">
    <source>
        <dbReference type="PROSITE" id="PS50177"/>
    </source>
</evidence>
<dbReference type="Gene3D" id="3.30.70.330">
    <property type="match status" value="1"/>
</dbReference>